<reference evidence="3" key="1">
    <citation type="journal article" date="2010" name="Insect Mol. Biol.">
        <title>The draft genome sequence of Arsenophonus nasoniae, son-killer bacterium of Nasonia vitripennis, reveals genes associated with virulence and symbiosis.</title>
        <authorList>
            <person name="Wilkes T."/>
            <person name="Darby A.C."/>
            <person name="Choi J."/>
            <person name="Colborne J.K."/>
            <person name="Werren J.H."/>
            <person name="Hurst G.D.D."/>
        </authorList>
    </citation>
    <scope>NUCLEOTIDE SEQUENCE</scope>
</reference>
<proteinExistence type="predicted"/>
<keyword evidence="1" id="KW-0732">Signal</keyword>
<dbReference type="KEGG" id="ans:ArsFIN_19860"/>
<accession>D2TZC8</accession>
<evidence type="ECO:0000313" key="3">
    <source>
        <dbReference type="EMBL" id="CBA72965.1"/>
    </source>
</evidence>
<dbReference type="EMBL" id="FN545191">
    <property type="protein sequence ID" value="CBA72965.1"/>
    <property type="molecule type" value="Genomic_DNA"/>
</dbReference>
<feature type="domain" description="BON" evidence="2">
    <location>
        <begin position="37"/>
        <end position="111"/>
    </location>
</feature>
<protein>
    <submittedName>
        <fullName evidence="3">Lipoprotein</fullName>
    </submittedName>
    <submittedName>
        <fullName evidence="4">Osmotically-inducible protein Y</fullName>
    </submittedName>
</protein>
<dbReference type="AlphaFoldDB" id="D2TZC8"/>
<dbReference type="PANTHER" id="PTHR34606">
    <property type="entry name" value="BON DOMAIN-CONTAINING PROTEIN"/>
    <property type="match status" value="1"/>
</dbReference>
<feature type="chain" id="PRO_5042803076" evidence="1">
    <location>
        <begin position="25"/>
        <end position="117"/>
    </location>
</feature>
<sequence length="117" mass="12830">MKYLKSMTALCTVLFMALFLSACAPTAKTEGTGGYIDDTVITTKVKTALLAEKNLKSTQINVETFKGRVQLSGFVSSRADARRTTCSASNTRCSRCAVSYRFDENTMIVLAFSPYWG</sequence>
<evidence type="ECO:0000259" key="2">
    <source>
        <dbReference type="PROSITE" id="PS50914"/>
    </source>
</evidence>
<dbReference type="Pfam" id="PF04972">
    <property type="entry name" value="BON"/>
    <property type="match status" value="1"/>
</dbReference>
<gene>
    <name evidence="4" type="primary">osmY_1</name>
    <name evidence="3" type="ORF">ARN_15380</name>
    <name evidence="4" type="ORF">ArsFIN_19860</name>
</gene>
<dbReference type="PANTHER" id="PTHR34606:SF16">
    <property type="entry name" value="BON DOMAIN-CONTAINING PROTEIN"/>
    <property type="match status" value="1"/>
</dbReference>
<keyword evidence="3" id="KW-0449">Lipoprotein</keyword>
<feature type="signal peptide" evidence="1">
    <location>
        <begin position="1"/>
        <end position="24"/>
    </location>
</feature>
<evidence type="ECO:0000313" key="5">
    <source>
        <dbReference type="Proteomes" id="UP000295134"/>
    </source>
</evidence>
<reference evidence="4 5" key="2">
    <citation type="submission" date="2019-03" db="EMBL/GenBank/DDBJ databases">
        <title>Long-read sequencing reveals hyperdense prophage content in a complex bacterial symbiont genome.</title>
        <authorList>
            <person name="Frost C.L."/>
            <person name="Siozios S."/>
            <person name="Nadal-Jimenez P."/>
            <person name="Brockhurst M.A."/>
            <person name="King K.C."/>
            <person name="Darby A.C."/>
            <person name="Hurst G.D.D."/>
        </authorList>
    </citation>
    <scope>NUCLEOTIDE SEQUENCE [LARGE SCALE GENOMIC DNA]</scope>
    <source>
        <strain evidence="4 5">FIN</strain>
    </source>
</reference>
<dbReference type="PROSITE" id="PS51257">
    <property type="entry name" value="PROKAR_LIPOPROTEIN"/>
    <property type="match status" value="1"/>
</dbReference>
<dbReference type="InterPro" id="IPR051686">
    <property type="entry name" value="Lipoprotein_DolP"/>
</dbReference>
<evidence type="ECO:0000256" key="1">
    <source>
        <dbReference type="SAM" id="SignalP"/>
    </source>
</evidence>
<dbReference type="EMBL" id="CP038613">
    <property type="protein sequence ID" value="QBY43419.1"/>
    <property type="molecule type" value="Genomic_DNA"/>
</dbReference>
<organism evidence="3">
    <name type="scientific">Arsenophonus nasoniae</name>
    <name type="common">son-killer infecting Nasonia vitripennis</name>
    <dbReference type="NCBI Taxonomy" id="638"/>
    <lineage>
        <taxon>Bacteria</taxon>
        <taxon>Pseudomonadati</taxon>
        <taxon>Pseudomonadota</taxon>
        <taxon>Gammaproteobacteria</taxon>
        <taxon>Enterobacterales</taxon>
        <taxon>Morganellaceae</taxon>
        <taxon>Arsenophonus</taxon>
    </lineage>
</organism>
<name>D2TZC8_9GAMM</name>
<dbReference type="Proteomes" id="UP000295134">
    <property type="component" value="Chromosome"/>
</dbReference>
<dbReference type="PROSITE" id="PS50914">
    <property type="entry name" value="BON"/>
    <property type="match status" value="1"/>
</dbReference>
<evidence type="ECO:0000313" key="4">
    <source>
        <dbReference type="EMBL" id="QBY43419.1"/>
    </source>
</evidence>
<dbReference type="InterPro" id="IPR007055">
    <property type="entry name" value="BON_dom"/>
</dbReference>